<accession>A0A6J8BRL1</accession>
<dbReference type="OrthoDB" id="6288939at2759"/>
<feature type="compositionally biased region" description="Polar residues" evidence="1">
    <location>
        <begin position="77"/>
        <end position="87"/>
    </location>
</feature>
<sequence>MSVEQLRDIPFVQVETKAEPFKVKYSPNSRQRYRSPKRKSYGEPDHNANLPQSSGEADLPPPYSSLLQEAGQKHYYSDTNSYSNQRNPLYEQRDRSKTSNSNNTDQRTGTPGQNYSFFDRSNVMNIRSTEQRSQGQHQQQTGRSTPQQTADTQANIQTNNEAVSEESDSVFESITSNRQGPFPQSNERTIRQPLPRSNERTAFSPVNQSNNFHNTSNSHRQDQYRTGLSPMGRTELSPMNKQDYRQTPNNQSNGYQGYNQGKQTSYTNYSNRPLPERPNESSIADRTSRSSGTPERLTTRGSVTPERPMTRGSSGTPERQTRHSGTPERPIRNPGTPERPMSRGYGTPERQTRNPGSPERPMSRGYGNTRKTNKKIQGPGEAYV</sequence>
<reference evidence="2 3" key="1">
    <citation type="submission" date="2020-06" db="EMBL/GenBank/DDBJ databases">
        <authorList>
            <person name="Li R."/>
            <person name="Bekaert M."/>
        </authorList>
    </citation>
    <scope>NUCLEOTIDE SEQUENCE [LARGE SCALE GENOMIC DNA]</scope>
    <source>
        <strain evidence="3">wild</strain>
    </source>
</reference>
<organism evidence="2 3">
    <name type="scientific">Mytilus coruscus</name>
    <name type="common">Sea mussel</name>
    <dbReference type="NCBI Taxonomy" id="42192"/>
    <lineage>
        <taxon>Eukaryota</taxon>
        <taxon>Metazoa</taxon>
        <taxon>Spiralia</taxon>
        <taxon>Lophotrochozoa</taxon>
        <taxon>Mollusca</taxon>
        <taxon>Bivalvia</taxon>
        <taxon>Autobranchia</taxon>
        <taxon>Pteriomorphia</taxon>
        <taxon>Mytilida</taxon>
        <taxon>Mytiloidea</taxon>
        <taxon>Mytilidae</taxon>
        <taxon>Mytilinae</taxon>
        <taxon>Mytilus</taxon>
    </lineage>
</organism>
<feature type="compositionally biased region" description="Polar residues" evidence="1">
    <location>
        <begin position="98"/>
        <end position="116"/>
    </location>
</feature>
<feature type="compositionally biased region" description="Polar residues" evidence="1">
    <location>
        <begin position="146"/>
        <end position="162"/>
    </location>
</feature>
<dbReference type="Proteomes" id="UP000507470">
    <property type="component" value="Unassembled WGS sequence"/>
</dbReference>
<evidence type="ECO:0000313" key="3">
    <source>
        <dbReference type="Proteomes" id="UP000507470"/>
    </source>
</evidence>
<evidence type="ECO:0000256" key="1">
    <source>
        <dbReference type="SAM" id="MobiDB-lite"/>
    </source>
</evidence>
<feature type="compositionally biased region" description="Basic and acidic residues" evidence="1">
    <location>
        <begin position="319"/>
        <end position="331"/>
    </location>
</feature>
<keyword evidence="3" id="KW-1185">Reference proteome</keyword>
<proteinExistence type="predicted"/>
<name>A0A6J8BRL1_MYTCO</name>
<feature type="compositionally biased region" description="Polar residues" evidence="1">
    <location>
        <begin position="280"/>
        <end position="293"/>
    </location>
</feature>
<feature type="compositionally biased region" description="Polar residues" evidence="1">
    <location>
        <begin position="237"/>
        <end position="248"/>
    </location>
</feature>
<dbReference type="EMBL" id="CACVKT020003842">
    <property type="protein sequence ID" value="CAC5386166.1"/>
    <property type="molecule type" value="Genomic_DNA"/>
</dbReference>
<dbReference type="AlphaFoldDB" id="A0A6J8BRL1"/>
<protein>
    <submittedName>
        <fullName evidence="2">Uncharacterized protein</fullName>
    </submittedName>
</protein>
<feature type="compositionally biased region" description="Low complexity" evidence="1">
    <location>
        <begin position="131"/>
        <end position="145"/>
    </location>
</feature>
<feature type="compositionally biased region" description="Polar residues" evidence="1">
    <location>
        <begin position="200"/>
        <end position="218"/>
    </location>
</feature>
<gene>
    <name evidence="2" type="ORF">MCOR_21635</name>
</gene>
<feature type="compositionally biased region" description="Polar residues" evidence="1">
    <location>
        <begin position="170"/>
        <end position="187"/>
    </location>
</feature>
<feature type="region of interest" description="Disordered" evidence="1">
    <location>
        <begin position="1"/>
        <end position="384"/>
    </location>
</feature>
<evidence type="ECO:0000313" key="2">
    <source>
        <dbReference type="EMBL" id="CAC5386166.1"/>
    </source>
</evidence>
<feature type="compositionally biased region" description="Low complexity" evidence="1">
    <location>
        <begin position="249"/>
        <end position="263"/>
    </location>
</feature>